<gene>
    <name evidence="1" type="ORF">BDD41_1895</name>
</gene>
<evidence type="ECO:0000313" key="1">
    <source>
        <dbReference type="EMBL" id="REF73342.1"/>
    </source>
</evidence>
<evidence type="ECO:0008006" key="3">
    <source>
        <dbReference type="Google" id="ProtNLM"/>
    </source>
</evidence>
<dbReference type="EMBL" id="QTUJ01000001">
    <property type="protein sequence ID" value="REF73342.1"/>
    <property type="molecule type" value="Genomic_DNA"/>
</dbReference>
<dbReference type="Proteomes" id="UP000256941">
    <property type="component" value="Unassembled WGS sequence"/>
</dbReference>
<sequence length="182" mass="19900">MAQPGKVQTDHKNVRARRVVTGLTPNGRSTIVSDTLSEERFLGDAYAVNMIFRTASLPATIGAGNGIDEINFRPPPGGFTHMITTFPPDSSYDYYAGYKQSLEGWGANHRPDPADNPAMHTTNTIDIVTILSGELWAILEDTETLLRPGDTLIQHGTKHAWENRGDCDCVTLAVVMSAERKS</sequence>
<organism evidence="1 2">
    <name type="scientific">Paracoccus versutus</name>
    <name type="common">Thiobacillus versutus</name>
    <dbReference type="NCBI Taxonomy" id="34007"/>
    <lineage>
        <taxon>Bacteria</taxon>
        <taxon>Pseudomonadati</taxon>
        <taxon>Pseudomonadota</taxon>
        <taxon>Alphaproteobacteria</taxon>
        <taxon>Rhodobacterales</taxon>
        <taxon>Paracoccaceae</taxon>
        <taxon>Paracoccus</taxon>
    </lineage>
</organism>
<proteinExistence type="predicted"/>
<dbReference type="AlphaFoldDB" id="A0A3D9XYI6"/>
<dbReference type="Gene3D" id="2.60.120.10">
    <property type="entry name" value="Jelly Rolls"/>
    <property type="match status" value="1"/>
</dbReference>
<name>A0A3D9XYI6_PARVE</name>
<reference evidence="1 2" key="1">
    <citation type="submission" date="2018-08" db="EMBL/GenBank/DDBJ databases">
        <title>Genomic Encyclopedia of Archaeal and Bacterial Type Strains, Phase II (KMG-II): from individual species to whole genera.</title>
        <authorList>
            <person name="Goeker M."/>
        </authorList>
    </citation>
    <scope>NUCLEOTIDE SEQUENCE [LARGE SCALE GENOMIC DNA]</scope>
    <source>
        <strain evidence="1 2">DSM 17099</strain>
    </source>
</reference>
<comment type="caution">
    <text evidence="1">The sequence shown here is derived from an EMBL/GenBank/DDBJ whole genome shotgun (WGS) entry which is preliminary data.</text>
</comment>
<dbReference type="PANTHER" id="PTHR36156:SF2">
    <property type="entry name" value="CUPIN TYPE-2 DOMAIN-CONTAINING PROTEIN"/>
    <property type="match status" value="1"/>
</dbReference>
<evidence type="ECO:0000313" key="2">
    <source>
        <dbReference type="Proteomes" id="UP000256941"/>
    </source>
</evidence>
<dbReference type="CDD" id="cd02231">
    <property type="entry name" value="cupin_BLL6423-like"/>
    <property type="match status" value="1"/>
</dbReference>
<dbReference type="InterPro" id="IPR011051">
    <property type="entry name" value="RmlC_Cupin_sf"/>
</dbReference>
<dbReference type="InterPro" id="IPR014710">
    <property type="entry name" value="RmlC-like_jellyroll"/>
</dbReference>
<dbReference type="RefSeq" id="WP_147304487.1">
    <property type="nucleotide sequence ID" value="NZ_CP038196.1"/>
</dbReference>
<dbReference type="InterPro" id="IPR047142">
    <property type="entry name" value="OryJ/VirC-like"/>
</dbReference>
<protein>
    <recommendedName>
        <fullName evidence="3">Cupin domain-containing protein</fullName>
    </recommendedName>
</protein>
<dbReference type="PANTHER" id="PTHR36156">
    <property type="entry name" value="SLR2101 PROTEIN"/>
    <property type="match status" value="1"/>
</dbReference>
<accession>A0A3D9XYI6</accession>
<dbReference type="SUPFAM" id="SSF51182">
    <property type="entry name" value="RmlC-like cupins"/>
    <property type="match status" value="1"/>
</dbReference>